<dbReference type="EMBL" id="CAJJDN010000014">
    <property type="protein sequence ID" value="CAD8060378.1"/>
    <property type="molecule type" value="Genomic_DNA"/>
</dbReference>
<accession>A0A8S1KYR7</accession>
<gene>
    <name evidence="2" type="ORF">PSON_ATCC_30995.1.T0140254</name>
</gene>
<comment type="caution">
    <text evidence="2">The sequence shown here is derived from an EMBL/GenBank/DDBJ whole genome shotgun (WGS) entry which is preliminary data.</text>
</comment>
<evidence type="ECO:0008006" key="4">
    <source>
        <dbReference type="Google" id="ProtNLM"/>
    </source>
</evidence>
<protein>
    <recommendedName>
        <fullName evidence="4">Transmembrane protein</fullName>
    </recommendedName>
</protein>
<keyword evidence="3" id="KW-1185">Reference proteome</keyword>
<reference evidence="2" key="1">
    <citation type="submission" date="2021-01" db="EMBL/GenBank/DDBJ databases">
        <authorList>
            <consortium name="Genoscope - CEA"/>
            <person name="William W."/>
        </authorList>
    </citation>
    <scope>NUCLEOTIDE SEQUENCE</scope>
</reference>
<evidence type="ECO:0000313" key="2">
    <source>
        <dbReference type="EMBL" id="CAD8060378.1"/>
    </source>
</evidence>
<feature type="transmembrane region" description="Helical" evidence="1">
    <location>
        <begin position="21"/>
        <end position="40"/>
    </location>
</feature>
<dbReference type="Proteomes" id="UP000692954">
    <property type="component" value="Unassembled WGS sequence"/>
</dbReference>
<organism evidence="2 3">
    <name type="scientific">Paramecium sonneborni</name>
    <dbReference type="NCBI Taxonomy" id="65129"/>
    <lineage>
        <taxon>Eukaryota</taxon>
        <taxon>Sar</taxon>
        <taxon>Alveolata</taxon>
        <taxon>Ciliophora</taxon>
        <taxon>Intramacronucleata</taxon>
        <taxon>Oligohymenophorea</taxon>
        <taxon>Peniculida</taxon>
        <taxon>Parameciidae</taxon>
        <taxon>Paramecium</taxon>
    </lineage>
</organism>
<sequence length="70" mass="8733">MKIQRIYIRKSIVYKKLNKQKFLPYLFHLWMIQLFNLLIFQKREFQIIKISFQHQLKKEVILNGLQVLKL</sequence>
<evidence type="ECO:0000313" key="3">
    <source>
        <dbReference type="Proteomes" id="UP000692954"/>
    </source>
</evidence>
<name>A0A8S1KYR7_9CILI</name>
<evidence type="ECO:0000256" key="1">
    <source>
        <dbReference type="SAM" id="Phobius"/>
    </source>
</evidence>
<dbReference type="AlphaFoldDB" id="A0A8S1KYR7"/>
<keyword evidence="1" id="KW-1133">Transmembrane helix</keyword>
<keyword evidence="1" id="KW-0812">Transmembrane</keyword>
<keyword evidence="1" id="KW-0472">Membrane</keyword>
<proteinExistence type="predicted"/>